<dbReference type="InterPro" id="IPR036513">
    <property type="entry name" value="STAS_dom_sf"/>
</dbReference>
<dbReference type="AlphaFoldDB" id="A0A2G8RGA8"/>
<feature type="domain" description="STAS" evidence="1">
    <location>
        <begin position="1"/>
        <end position="73"/>
    </location>
</feature>
<dbReference type="SUPFAM" id="SSF52091">
    <property type="entry name" value="SpoIIaa-like"/>
    <property type="match status" value="1"/>
</dbReference>
<dbReference type="InterPro" id="IPR058548">
    <property type="entry name" value="MlaB-like_STAS"/>
</dbReference>
<reference evidence="2 3" key="1">
    <citation type="submission" date="2013-09" db="EMBL/GenBank/DDBJ databases">
        <title>Genome sequencing of Phaeobacter antarcticus sp. nov. SM1211.</title>
        <authorList>
            <person name="Zhang X.-Y."/>
            <person name="Liu C."/>
            <person name="Chen X.-L."/>
            <person name="Xie B.-B."/>
            <person name="Qin Q.-L."/>
            <person name="Rong J.-C."/>
            <person name="Zhang Y.-Z."/>
        </authorList>
    </citation>
    <scope>NUCLEOTIDE SEQUENCE [LARGE SCALE GENOMIC DNA]</scope>
    <source>
        <strain evidence="2 3">SM1211</strain>
    </source>
</reference>
<evidence type="ECO:0000313" key="3">
    <source>
        <dbReference type="Proteomes" id="UP000231259"/>
    </source>
</evidence>
<evidence type="ECO:0000259" key="1">
    <source>
        <dbReference type="PROSITE" id="PS50801"/>
    </source>
</evidence>
<dbReference type="Pfam" id="PF13466">
    <property type="entry name" value="STAS_2"/>
    <property type="match status" value="1"/>
</dbReference>
<dbReference type="EMBL" id="AWWI01000060">
    <property type="protein sequence ID" value="PIL20569.1"/>
    <property type="molecule type" value="Genomic_DNA"/>
</dbReference>
<dbReference type="PROSITE" id="PS50801">
    <property type="entry name" value="STAS"/>
    <property type="match status" value="1"/>
</dbReference>
<comment type="caution">
    <text evidence="2">The sequence shown here is derived from an EMBL/GenBank/DDBJ whole genome shotgun (WGS) entry which is preliminary data.</text>
</comment>
<accession>A0A2G8RGA8</accession>
<name>A0A2G8RGA8_9RHOB</name>
<sequence length="73" mass="8385">MTFLQGVEKGPVTLSVRDVHRVDAYRLQILISAERQWQIDGLEFQIIDMSPAFRSGLERLGLSPDHFDKEAQQ</sequence>
<proteinExistence type="predicted"/>
<dbReference type="RefSeq" id="WP_245875608.1">
    <property type="nucleotide sequence ID" value="NZ_AWWI01000060.1"/>
</dbReference>
<keyword evidence="3" id="KW-1185">Reference proteome</keyword>
<gene>
    <name evidence="2" type="ORF">P775_08550</name>
</gene>
<protein>
    <recommendedName>
        <fullName evidence="1">STAS domain-containing protein</fullName>
    </recommendedName>
</protein>
<dbReference type="Proteomes" id="UP000231259">
    <property type="component" value="Unassembled WGS sequence"/>
</dbReference>
<evidence type="ECO:0000313" key="2">
    <source>
        <dbReference type="EMBL" id="PIL20569.1"/>
    </source>
</evidence>
<dbReference type="InterPro" id="IPR002645">
    <property type="entry name" value="STAS_dom"/>
</dbReference>
<organism evidence="2 3">
    <name type="scientific">Puniceibacterium antarcticum</name>
    <dbReference type="NCBI Taxonomy" id="1206336"/>
    <lineage>
        <taxon>Bacteria</taxon>
        <taxon>Pseudomonadati</taxon>
        <taxon>Pseudomonadota</taxon>
        <taxon>Alphaproteobacteria</taxon>
        <taxon>Rhodobacterales</taxon>
        <taxon>Paracoccaceae</taxon>
        <taxon>Puniceibacterium</taxon>
    </lineage>
</organism>